<evidence type="ECO:0000313" key="2">
    <source>
        <dbReference type="EMBL" id="KAK8537114.1"/>
    </source>
</evidence>
<accession>A0ABR2DFL6</accession>
<dbReference type="EMBL" id="JBBPBM010000028">
    <property type="protein sequence ID" value="KAK8537114.1"/>
    <property type="molecule type" value="Genomic_DNA"/>
</dbReference>
<dbReference type="InterPro" id="IPR001810">
    <property type="entry name" value="F-box_dom"/>
</dbReference>
<dbReference type="PANTHER" id="PTHR39741:SF2">
    <property type="entry name" value="F-BOX DOMAIN-CONTAINING PROTEIN"/>
    <property type="match status" value="1"/>
</dbReference>
<proteinExistence type="predicted"/>
<name>A0ABR2DFL6_9ROSI</name>
<dbReference type="Proteomes" id="UP001472677">
    <property type="component" value="Unassembled WGS sequence"/>
</dbReference>
<dbReference type="SUPFAM" id="SSF81383">
    <property type="entry name" value="F-box domain"/>
    <property type="match status" value="2"/>
</dbReference>
<reference evidence="2 3" key="1">
    <citation type="journal article" date="2024" name="G3 (Bethesda)">
        <title>Genome assembly of Hibiscus sabdariffa L. provides insights into metabolisms of medicinal natural products.</title>
        <authorList>
            <person name="Kim T."/>
        </authorList>
    </citation>
    <scope>NUCLEOTIDE SEQUENCE [LARGE SCALE GENOMIC DNA]</scope>
    <source>
        <strain evidence="2">TK-2024</strain>
        <tissue evidence="2">Old leaves</tissue>
    </source>
</reference>
<evidence type="ECO:0000313" key="3">
    <source>
        <dbReference type="Proteomes" id="UP001472677"/>
    </source>
</evidence>
<dbReference type="InterPro" id="IPR055336">
    <property type="entry name" value="At4g00755-like"/>
</dbReference>
<evidence type="ECO:0000259" key="1">
    <source>
        <dbReference type="PROSITE" id="PS50181"/>
    </source>
</evidence>
<protein>
    <recommendedName>
        <fullName evidence="1">F-box domain-containing protein</fullName>
    </recommendedName>
</protein>
<dbReference type="Pfam" id="PF12937">
    <property type="entry name" value="F-box-like"/>
    <property type="match status" value="1"/>
</dbReference>
<gene>
    <name evidence="2" type="ORF">V6N12_043289</name>
</gene>
<feature type="domain" description="F-box" evidence="1">
    <location>
        <begin position="16"/>
        <end position="62"/>
    </location>
</feature>
<sequence length="713" mass="80262">MGAGVSGLAAADSQFKTGLNDVPEGCISSIYMYLDPPEICKLARLNKAFRRASLADFVWETKLPSNYRYLVKEVLGQSPESLSKKETFARLCRPIRFGGGTKEVWLDKSSGKLCLSVSAKALKITGIDDRRYWNQIPTEESRFEIVAYLQQIWWFEVVGELEFEFPPGSYSVFFRLHLGKPSRRFGRRVCNVDQVHGWNMKPVRFQLSTSTGQEAASECCLYEPGNWVHYHAGDFVVDDSVSPTKIKFSMMQIDCTHTKGGLCVDSVLIYPSEFRQMRFKASQVGGLLSLLQLLKSFTWTAIQKRALFNPLSLPLDLSPVSPRKKGVGEACKGSKMDDCSDFIQLLGPDVSMKILMNLVNPCDLIRVCLVSSSWRQFVIETGLFKQLCLKLFPEISGVTHTIEANDLIYPVEFEERNHSSSECHKRNHRVYAFLSRALNLFIRKDCISEAIVASSTDNYPEESIHNTLEPLDRIEHRASYWSSKGQSDPSIPETLLYKLMAKMCLVTEIHVQPFQAYFQYGFPIYSSKAVRFRMGHLKVPEELQSETADGSTSGHKLADNKFIWTYVSPEFPMAQENCLQKFKLPEPVLCIGGILQIELLGRLQRQEMDGLFYICISHVQVVGRPLLPGFDIEMIGSTGRCALKYLPETEKCMLSSASPVRENGASSSRFRTFTTRLIQRGTRGWEQVILSALLHSRAGGGANDADDVPPASP</sequence>
<comment type="caution">
    <text evidence="2">The sequence shown here is derived from an EMBL/GenBank/DDBJ whole genome shotgun (WGS) entry which is preliminary data.</text>
</comment>
<organism evidence="2 3">
    <name type="scientific">Hibiscus sabdariffa</name>
    <name type="common">roselle</name>
    <dbReference type="NCBI Taxonomy" id="183260"/>
    <lineage>
        <taxon>Eukaryota</taxon>
        <taxon>Viridiplantae</taxon>
        <taxon>Streptophyta</taxon>
        <taxon>Embryophyta</taxon>
        <taxon>Tracheophyta</taxon>
        <taxon>Spermatophyta</taxon>
        <taxon>Magnoliopsida</taxon>
        <taxon>eudicotyledons</taxon>
        <taxon>Gunneridae</taxon>
        <taxon>Pentapetalae</taxon>
        <taxon>rosids</taxon>
        <taxon>malvids</taxon>
        <taxon>Malvales</taxon>
        <taxon>Malvaceae</taxon>
        <taxon>Malvoideae</taxon>
        <taxon>Hibiscus</taxon>
    </lineage>
</organism>
<keyword evidence="3" id="KW-1185">Reference proteome</keyword>
<dbReference type="CDD" id="cd22162">
    <property type="entry name" value="F-box_AtSKIP3-like"/>
    <property type="match status" value="1"/>
</dbReference>
<dbReference type="Pfam" id="PF14299">
    <property type="entry name" value="PP2"/>
    <property type="match status" value="1"/>
</dbReference>
<dbReference type="InterPro" id="IPR036047">
    <property type="entry name" value="F-box-like_dom_sf"/>
</dbReference>
<dbReference type="SMART" id="SM00256">
    <property type="entry name" value="FBOX"/>
    <property type="match status" value="2"/>
</dbReference>
<dbReference type="Gene3D" id="1.20.1280.50">
    <property type="match status" value="1"/>
</dbReference>
<dbReference type="PROSITE" id="PS50181">
    <property type="entry name" value="FBOX"/>
    <property type="match status" value="1"/>
</dbReference>
<dbReference type="InterPro" id="IPR025886">
    <property type="entry name" value="PP2-like"/>
</dbReference>
<dbReference type="PANTHER" id="PTHR39741">
    <property type="entry name" value="F-BOX DOMAIN CONTAINING PROTEIN, EXPRESSED"/>
    <property type="match status" value="1"/>
</dbReference>